<dbReference type="InterPro" id="IPR009048">
    <property type="entry name" value="A-macroglobulin_rcpt-bd"/>
</dbReference>
<evidence type="ECO:0000256" key="1">
    <source>
        <dbReference type="ARBA" id="ARBA00022729"/>
    </source>
</evidence>
<dbReference type="InterPro" id="IPR001599">
    <property type="entry name" value="Macroglobln_a2"/>
</dbReference>
<dbReference type="Gene3D" id="2.60.40.2950">
    <property type="match status" value="1"/>
</dbReference>
<dbReference type="Pfam" id="PF00207">
    <property type="entry name" value="A2M"/>
    <property type="match status" value="1"/>
</dbReference>
<sequence length="1359" mass="154749">MLQIVAALVFVLSYFMLVAGIGESYYSIVAPGVIKSNRKYTVIVSLHEAVEPAKFNIRIEGPHYHLSSDAYLQPHESQSIVFVPQKLVQGSHKLVVEGVSGLVFRNESFIIALHYVGPKIYIQTDKAVYKPGDEVQFRVLILDEHTRPLTIAEPIRVEVMDGNKNRIKLFKDIKLTKGVYTGKFQLSEYPVLGDWKIRVFISGKYDYSEEKRIRVLQYVLPKFSVYIKGQHIMTRDMDRIKFLVYGKYTFDKYVEGNVTVKLIDSVREKVLREKQLVVKDTVGVEFLLDDPELLKLYGFKLLVELSEKNTGRTKSESFFTSLQDVPYYIYVGTDAIEFEKGKPYRLTVLVSYWNGAPVLDKSMPVIMQHGDKEYSAYLNSKGEAIFDFDHDQNANHLFRFGNATLKMSNIFGFDSVGNKTESYFTLSLKDDSQPRLGKTLDLVVKSSVDIPYLVYTIMGHSNIIHADRIELPAGQRSYTIQLTPSIEMVPYAFVYVHYIRDGVLRYEEIKLTFPLEFENLVAVRAPKQVKPGQEVTLELKAQPKSLVGILAVDLGVYLLDPSYDLQRDDILKSLMDDVSSVPFRALVYPGLLSGVITFTNAHYEYVPLTSHTAVSPVGVSPLKFRQKFPETWIFQNYEITDDITNLKLEIPETITTWRITAFSINEQTGFGIVDGPTDVTTIQPFFISLDLPYAVKRGEIVAIPVLVHNYLATEVDSEITLFNDAGEFYFMDSTIFNAKRGSEAEKRMKSLKVPANSVESTVFLINPKQVGELSLRVAAKNPLAEDGVIQKLRVEPEGMIRRHNKPLYINAFPGEKTHATIHISVPHDAVPQSEFISLSVSGSNLAPTLKNLNALVLMPTGCGEQNMVNFAPNVLVLQYLRATGKYFKEKQLVTKARGYIEIGYQQQLSFRHANGGYSVFGQENDEEPSTWLTAYVLRFFIKATKYLPMMEANIIEKGLMYLAGAQRMDGSFPYTGYLFYPAQQNRFGFTAFVLMTFLEDKKFVQKYKSNIDRGLKFLHDNLDANNDIYSLAITAVAMQMAQHAGSAKVLEKLLPRKQRTDEYIWWSQSDRDHAKDVEITAYVLMALMSEKQSRNAREEQRIFKWLTEQRNERGGFKSTHDTVVGLEALVKFSEKYNSLDSLNLHVKYFATDLRKQKLKSGELQVDGNNLLILQTEEFPKSTRCIDIEAMGSGNALLELYYHYYTISEENFKHFLIKPKAKMQNPEELLLEICLTYRQEANSMTSATNMIIVEANLPSGFATNQEYGNELLDNELIDRIELKNSDTTLVMYFEKLSPNVDNCFSFVADKLNDVLQRKPASVAVYDYYNISRHDTAFYGLESDKMIDGNVKLDETLIRIG</sequence>
<dbReference type="InterPro" id="IPR050473">
    <property type="entry name" value="A2M/Complement_sys"/>
</dbReference>
<dbReference type="InterPro" id="IPR036595">
    <property type="entry name" value="A-macroglobulin_rcpt-bd_sf"/>
</dbReference>
<dbReference type="InterPro" id="IPR013783">
    <property type="entry name" value="Ig-like_fold"/>
</dbReference>
<dbReference type="GO" id="GO:0005615">
    <property type="term" value="C:extracellular space"/>
    <property type="evidence" value="ECO:0007669"/>
    <property type="project" value="InterPro"/>
</dbReference>
<dbReference type="VEuPathDB" id="VectorBase:MDOMA2_008270"/>
<reference evidence="12" key="1">
    <citation type="submission" date="2020-05" db="UniProtKB">
        <authorList>
            <consortium name="EnsemblMetazoa"/>
        </authorList>
    </citation>
    <scope>IDENTIFICATION</scope>
    <source>
        <strain evidence="12">Aabys</strain>
    </source>
</reference>
<comment type="subunit">
    <text evidence="7">Heterodimer of a TEP1-N chain and an TEP1-C chain non-covalently linked. Forms a complex composed of TEP1-N and TEP1-C heterodimer, LRIM1 and APL1C; the interaction stabilizes TEP1-N and TEP1-C heterodimer, prevents its binding to tissues while circulating in the hemolymph and protects the thioester bond from hydrolysis. Mature TEP1 and to a lesser extent full-length TEP1 interact with SPCLIP1; the interaction is induced by microbial infection.</text>
</comment>
<evidence type="ECO:0000256" key="3">
    <source>
        <dbReference type="ARBA" id="ARBA00022966"/>
    </source>
</evidence>
<dbReference type="InterPro" id="IPR047565">
    <property type="entry name" value="Alpha-macroglob_thiol-ester_cl"/>
</dbReference>
<dbReference type="InterPro" id="IPR041555">
    <property type="entry name" value="MG3"/>
</dbReference>
<keyword evidence="5" id="KW-0325">Glycoprotein</keyword>
<dbReference type="SUPFAM" id="SSF48239">
    <property type="entry name" value="Terpenoid cyclases/Protein prenyltransferases"/>
    <property type="match status" value="1"/>
</dbReference>
<dbReference type="PANTHER" id="PTHR11412:SF136">
    <property type="entry name" value="CD109 ANTIGEN"/>
    <property type="match status" value="1"/>
</dbReference>
<evidence type="ECO:0000256" key="5">
    <source>
        <dbReference type="ARBA" id="ARBA00023180"/>
    </source>
</evidence>
<feature type="domain" description="Alpha-2-macroglobulin" evidence="10">
    <location>
        <begin position="631"/>
        <end position="721"/>
    </location>
</feature>
<dbReference type="InterPro" id="IPR011625">
    <property type="entry name" value="A2M_N_BRD"/>
</dbReference>
<evidence type="ECO:0000259" key="10">
    <source>
        <dbReference type="SMART" id="SM01360"/>
    </source>
</evidence>
<dbReference type="Gene3D" id="2.60.40.1940">
    <property type="match status" value="1"/>
</dbReference>
<dbReference type="FunFam" id="2.60.40.1930:FF:000001">
    <property type="entry name" value="CD109 isoform 3"/>
    <property type="match status" value="1"/>
</dbReference>
<dbReference type="Pfam" id="PF07678">
    <property type="entry name" value="TED_complement"/>
    <property type="match status" value="1"/>
</dbReference>
<evidence type="ECO:0000256" key="8">
    <source>
        <dbReference type="ARBA" id="ARBA00078071"/>
    </source>
</evidence>
<dbReference type="Pfam" id="PF07677">
    <property type="entry name" value="A2M_recep"/>
    <property type="match status" value="1"/>
</dbReference>
<dbReference type="PROSITE" id="PS00477">
    <property type="entry name" value="ALPHA_2_MACROGLOBULIN"/>
    <property type="match status" value="1"/>
</dbReference>
<comment type="function">
    <text evidence="6">Binds covalently through a thioester bond to the pathogen surface resulting in pathogen clearance.</text>
</comment>
<keyword evidence="1" id="KW-0732">Signal</keyword>
<evidence type="ECO:0000313" key="12">
    <source>
        <dbReference type="EnsemblMetazoa" id="MDOA010147-PA"/>
    </source>
</evidence>
<dbReference type="STRING" id="7370.A0A1I8N032"/>
<dbReference type="VEuPathDB" id="VectorBase:MDOA010147"/>
<feature type="domain" description="Alpha-macroglobulin receptor-binding" evidence="11">
    <location>
        <begin position="1247"/>
        <end position="1337"/>
    </location>
</feature>
<dbReference type="SMART" id="SM01359">
    <property type="entry name" value="A2M_N_2"/>
    <property type="match status" value="1"/>
</dbReference>
<keyword evidence="4" id="KW-1015">Disulfide bond</keyword>
<dbReference type="Gene3D" id="2.20.130.20">
    <property type="match status" value="1"/>
</dbReference>
<dbReference type="SMART" id="SM01360">
    <property type="entry name" value="A2M"/>
    <property type="match status" value="1"/>
</dbReference>
<dbReference type="SUPFAM" id="SSF49410">
    <property type="entry name" value="Alpha-macroglobulin receptor domain"/>
    <property type="match status" value="1"/>
</dbReference>
<dbReference type="InterPro" id="IPR008930">
    <property type="entry name" value="Terpenoid_cyclase/PrenylTrfase"/>
</dbReference>
<dbReference type="VEuPathDB" id="VectorBase:MDOMA2_000983"/>
<dbReference type="Pfam" id="PF01835">
    <property type="entry name" value="MG2"/>
    <property type="match status" value="1"/>
</dbReference>
<dbReference type="Pfam" id="PF17791">
    <property type="entry name" value="MG3"/>
    <property type="match status" value="1"/>
</dbReference>
<feature type="domain" description="Alpha-2-macroglobulin bait region" evidence="9">
    <location>
        <begin position="424"/>
        <end position="559"/>
    </location>
</feature>
<proteinExistence type="predicted"/>
<dbReference type="Gene3D" id="2.60.40.1930">
    <property type="match status" value="2"/>
</dbReference>
<accession>A0A1I8N032</accession>
<evidence type="ECO:0000256" key="6">
    <source>
        <dbReference type="ARBA" id="ARBA00057615"/>
    </source>
</evidence>
<name>A0A1I8N032_MUSDO</name>
<evidence type="ECO:0000259" key="9">
    <source>
        <dbReference type="SMART" id="SM01359"/>
    </source>
</evidence>
<dbReference type="EnsemblMetazoa" id="MDOA010147-RA">
    <property type="protein sequence ID" value="MDOA010147-PA"/>
    <property type="gene ID" value="MDOA010147"/>
</dbReference>
<dbReference type="Gene3D" id="2.60.40.10">
    <property type="entry name" value="Immunoglobulins"/>
    <property type="match status" value="2"/>
</dbReference>
<dbReference type="GO" id="GO:0002376">
    <property type="term" value="P:immune system process"/>
    <property type="evidence" value="ECO:0007669"/>
    <property type="project" value="UniProtKB-KW"/>
</dbReference>
<organism evidence="12">
    <name type="scientific">Musca domestica</name>
    <name type="common">House fly</name>
    <dbReference type="NCBI Taxonomy" id="7370"/>
    <lineage>
        <taxon>Eukaryota</taxon>
        <taxon>Metazoa</taxon>
        <taxon>Ecdysozoa</taxon>
        <taxon>Arthropoda</taxon>
        <taxon>Hexapoda</taxon>
        <taxon>Insecta</taxon>
        <taxon>Pterygota</taxon>
        <taxon>Neoptera</taxon>
        <taxon>Endopterygota</taxon>
        <taxon>Diptera</taxon>
        <taxon>Brachycera</taxon>
        <taxon>Muscomorpha</taxon>
        <taxon>Muscoidea</taxon>
        <taxon>Muscidae</taxon>
        <taxon>Musca</taxon>
    </lineage>
</organism>
<dbReference type="PANTHER" id="PTHR11412">
    <property type="entry name" value="MACROGLOBULIN / COMPLEMENT"/>
    <property type="match status" value="1"/>
</dbReference>
<keyword evidence="2" id="KW-0391">Immunity</keyword>
<evidence type="ECO:0000259" key="11">
    <source>
        <dbReference type="SMART" id="SM01361"/>
    </source>
</evidence>
<dbReference type="Gene3D" id="1.50.10.20">
    <property type="match status" value="1"/>
</dbReference>
<dbReference type="SMART" id="SM01361">
    <property type="entry name" value="A2M_recep"/>
    <property type="match status" value="1"/>
</dbReference>
<evidence type="ECO:0000256" key="4">
    <source>
        <dbReference type="ARBA" id="ARBA00023157"/>
    </source>
</evidence>
<dbReference type="Gene3D" id="2.60.120.1540">
    <property type="match status" value="1"/>
</dbReference>
<dbReference type="InterPro" id="IPR011626">
    <property type="entry name" value="Alpha-macroglobulin_TED"/>
</dbReference>
<evidence type="ECO:0000256" key="7">
    <source>
        <dbReference type="ARBA" id="ARBA00063781"/>
    </source>
</evidence>
<keyword evidence="3" id="KW-0882">Thioester bond</keyword>
<evidence type="ECO:0000256" key="2">
    <source>
        <dbReference type="ARBA" id="ARBA00022859"/>
    </source>
</evidence>
<dbReference type="InterPro" id="IPR002890">
    <property type="entry name" value="MG2"/>
</dbReference>
<dbReference type="GO" id="GO:0004866">
    <property type="term" value="F:endopeptidase inhibitor activity"/>
    <property type="evidence" value="ECO:0007669"/>
    <property type="project" value="InterPro"/>
</dbReference>
<protein>
    <recommendedName>
        <fullName evidence="8">TEP1-F</fullName>
    </recommendedName>
</protein>
<dbReference type="Pfam" id="PF07703">
    <property type="entry name" value="A2M_BRD"/>
    <property type="match status" value="1"/>
</dbReference>
<dbReference type="eggNOG" id="KOG1366">
    <property type="taxonomic scope" value="Eukaryota"/>
</dbReference>
<dbReference type="Gene3D" id="6.20.50.160">
    <property type="match status" value="1"/>
</dbReference>
<dbReference type="SMART" id="SM01419">
    <property type="entry name" value="Thiol-ester_cl"/>
    <property type="match status" value="1"/>
</dbReference>
<dbReference type="InterPro" id="IPR019742">
    <property type="entry name" value="MacrogloblnA2_CS"/>
</dbReference>
<dbReference type="Gene3D" id="2.60.40.690">
    <property type="entry name" value="Alpha-macroglobulin, receptor-binding domain"/>
    <property type="match status" value="1"/>
</dbReference>